<accession>A0AAI8WC15</accession>
<keyword evidence="1" id="KW-1133">Transmembrane helix</keyword>
<dbReference type="Proteomes" id="UP000509460">
    <property type="component" value="Chromosome"/>
</dbReference>
<evidence type="ECO:0000313" key="2">
    <source>
        <dbReference type="EMBL" id="BBM16071.1"/>
    </source>
</evidence>
<evidence type="ECO:0000256" key="1">
    <source>
        <dbReference type="SAM" id="Phobius"/>
    </source>
</evidence>
<dbReference type="RefSeq" id="WP_178946772.1">
    <property type="nucleotide sequence ID" value="NZ_AP019810.1"/>
</dbReference>
<keyword evidence="1" id="KW-0472">Membrane</keyword>
<dbReference type="AlphaFoldDB" id="A0AAI8WC15"/>
<organism evidence="2 3">
    <name type="scientific">Enterococcus mundtii</name>
    <dbReference type="NCBI Taxonomy" id="53346"/>
    <lineage>
        <taxon>Bacteria</taxon>
        <taxon>Bacillati</taxon>
        <taxon>Bacillota</taxon>
        <taxon>Bacilli</taxon>
        <taxon>Lactobacillales</taxon>
        <taxon>Enterococcaceae</taxon>
        <taxon>Enterococcus</taxon>
    </lineage>
</organism>
<protein>
    <submittedName>
        <fullName evidence="2">Uncharacterized protein</fullName>
    </submittedName>
</protein>
<proteinExistence type="predicted"/>
<keyword evidence="1" id="KW-0812">Transmembrane</keyword>
<feature type="transmembrane region" description="Helical" evidence="1">
    <location>
        <begin position="9"/>
        <end position="28"/>
    </location>
</feature>
<evidence type="ECO:0000313" key="3">
    <source>
        <dbReference type="Proteomes" id="UP000509460"/>
    </source>
</evidence>
<sequence>MGLSKRAKIGIGIIGAVLISSWGVYTYVQKQKELKRELTIEETRDLRPFSAVDKTYSNEEGQLVMTFKFEKDYIDENKRQKMEYYLYNSQNDELTKLPLDLEDKVEYTIDLKEAIRPEIMKFVNTGDGQYPYDPYRFQELLRNEFVDEHLYWIATPKDYIEKYTIDKYNKFAKENSFFTTSSDIAFELDLTEQNKDSYRGGYSTISEYVSSLITNDLSPQDFAYLVTKVRGNVPRKVEILNATPFEGQYSAILKKGYFARGNYEFRRTGYVVPEDFGLPTYSPMSLYMQTYSVSESEEEALAGDISEWNQQIIDDKEKYEKESDLIFFDKKIQKLGKIENALFTFRINDELGQWLEITTDDADE</sequence>
<gene>
    <name evidence="2" type="ORF">EM151A_2911</name>
</gene>
<name>A0AAI8WC15_ENTMU</name>
<dbReference type="EMBL" id="AP019810">
    <property type="protein sequence ID" value="BBM16071.1"/>
    <property type="molecule type" value="Genomic_DNA"/>
</dbReference>
<reference evidence="2 3" key="1">
    <citation type="submission" date="2019-07" db="EMBL/GenBank/DDBJ databases">
        <title>antibiotic susceptibility of plant-derived lactic acid bacteria.</title>
        <authorList>
            <person name="Sugiyama M."/>
            <person name="Noda M."/>
        </authorList>
    </citation>
    <scope>NUCLEOTIDE SEQUENCE [LARGE SCALE GENOMIC DNA]</scope>
    <source>
        <strain evidence="2 3">15-1A</strain>
    </source>
</reference>